<dbReference type="PROSITE" id="PS00411">
    <property type="entry name" value="KINESIN_MOTOR_1"/>
    <property type="match status" value="1"/>
</dbReference>
<comment type="subcellular location">
    <subcellularLocation>
        <location evidence="1">Cytoplasm</location>
    </subcellularLocation>
</comment>
<evidence type="ECO:0000256" key="1">
    <source>
        <dbReference type="ARBA" id="ARBA00004496"/>
    </source>
</evidence>
<evidence type="ECO:0000256" key="8">
    <source>
        <dbReference type="SAM" id="MobiDB-lite"/>
    </source>
</evidence>
<feature type="domain" description="Kinesin motor" evidence="9">
    <location>
        <begin position="50"/>
        <end position="438"/>
    </location>
</feature>
<feature type="region of interest" description="Disordered" evidence="8">
    <location>
        <begin position="808"/>
        <end position="827"/>
    </location>
</feature>
<dbReference type="OrthoDB" id="3176171at2759"/>
<dbReference type="SMART" id="SM00129">
    <property type="entry name" value="KISc"/>
    <property type="match status" value="1"/>
</dbReference>
<dbReference type="PROSITE" id="PS50067">
    <property type="entry name" value="KINESIN_MOTOR_2"/>
    <property type="match status" value="1"/>
</dbReference>
<keyword evidence="3 6" id="KW-0547">Nucleotide-binding</keyword>
<dbReference type="GO" id="GO:0051231">
    <property type="term" value="P:spindle elongation"/>
    <property type="evidence" value="ECO:0007669"/>
    <property type="project" value="TreeGrafter"/>
</dbReference>
<keyword evidence="4 6" id="KW-0067">ATP-binding</keyword>
<feature type="compositionally biased region" description="Basic and acidic residues" evidence="8">
    <location>
        <begin position="476"/>
        <end position="493"/>
    </location>
</feature>
<feature type="region of interest" description="Disordered" evidence="8">
    <location>
        <begin position="471"/>
        <end position="493"/>
    </location>
</feature>
<name>A0A0H1BJ11_9EURO</name>
<dbReference type="STRING" id="2060906.A0A0H1BJ11"/>
<feature type="region of interest" description="Disordered" evidence="8">
    <location>
        <begin position="1328"/>
        <end position="1349"/>
    </location>
</feature>
<dbReference type="Proteomes" id="UP000053573">
    <property type="component" value="Unassembled WGS sequence"/>
</dbReference>
<feature type="region of interest" description="Disordered" evidence="8">
    <location>
        <begin position="718"/>
        <end position="751"/>
    </location>
</feature>
<evidence type="ECO:0000313" key="10">
    <source>
        <dbReference type="EMBL" id="KLJ11027.1"/>
    </source>
</evidence>
<keyword evidence="6" id="KW-0505">Motor protein</keyword>
<feature type="region of interest" description="Disordered" evidence="8">
    <location>
        <begin position="767"/>
        <end position="798"/>
    </location>
</feature>
<feature type="compositionally biased region" description="Pro residues" evidence="8">
    <location>
        <begin position="1637"/>
        <end position="1649"/>
    </location>
</feature>
<evidence type="ECO:0000256" key="2">
    <source>
        <dbReference type="ARBA" id="ARBA00022490"/>
    </source>
</evidence>
<feature type="compositionally biased region" description="Low complexity" evidence="8">
    <location>
        <begin position="23"/>
        <end position="35"/>
    </location>
</feature>
<reference evidence="11" key="1">
    <citation type="journal article" date="2015" name="PLoS Genet.">
        <title>The dynamic genome and transcriptome of the human fungal pathogen Blastomyces and close relative Emmonsia.</title>
        <authorList>
            <person name="Munoz J.F."/>
            <person name="Gauthier G.M."/>
            <person name="Desjardins C.A."/>
            <person name="Gallo J.E."/>
            <person name="Holder J."/>
            <person name="Sullivan T.D."/>
            <person name="Marty A.J."/>
            <person name="Carmen J.C."/>
            <person name="Chen Z."/>
            <person name="Ding L."/>
            <person name="Gujja S."/>
            <person name="Magrini V."/>
            <person name="Misas E."/>
            <person name="Mitreva M."/>
            <person name="Priest M."/>
            <person name="Saif S."/>
            <person name="Whiston E.A."/>
            <person name="Young S."/>
            <person name="Zeng Q."/>
            <person name="Goldman W.E."/>
            <person name="Mardis E.R."/>
            <person name="Taylor J.W."/>
            <person name="McEwen J.G."/>
            <person name="Clay O.K."/>
            <person name="Klein B.S."/>
            <person name="Cuomo C.A."/>
        </authorList>
    </citation>
    <scope>NUCLEOTIDE SEQUENCE [LARGE SCALE GENOMIC DNA]</scope>
    <source>
        <strain evidence="11">UAMH 139</strain>
    </source>
</reference>
<feature type="region of interest" description="Disordered" evidence="8">
    <location>
        <begin position="1"/>
        <end position="49"/>
    </location>
</feature>
<feature type="region of interest" description="Disordered" evidence="8">
    <location>
        <begin position="1605"/>
        <end position="1668"/>
    </location>
</feature>
<evidence type="ECO:0000259" key="9">
    <source>
        <dbReference type="PROSITE" id="PS50067"/>
    </source>
</evidence>
<dbReference type="Gene3D" id="3.40.850.10">
    <property type="entry name" value="Kinesin motor domain"/>
    <property type="match status" value="1"/>
</dbReference>
<dbReference type="Pfam" id="PF00225">
    <property type="entry name" value="Kinesin"/>
    <property type="match status" value="1"/>
</dbReference>
<dbReference type="GO" id="GO:0007018">
    <property type="term" value="P:microtubule-based movement"/>
    <property type="evidence" value="ECO:0007669"/>
    <property type="project" value="InterPro"/>
</dbReference>
<dbReference type="InterPro" id="IPR027417">
    <property type="entry name" value="P-loop_NTPase"/>
</dbReference>
<dbReference type="PANTHER" id="PTHR47969:SF15">
    <property type="entry name" value="CHROMOSOME-ASSOCIATED KINESIN KIF4A-RELATED"/>
    <property type="match status" value="1"/>
</dbReference>
<keyword evidence="11" id="KW-1185">Reference proteome</keyword>
<dbReference type="GO" id="GO:0005737">
    <property type="term" value="C:cytoplasm"/>
    <property type="evidence" value="ECO:0007669"/>
    <property type="project" value="UniProtKB-SubCell"/>
</dbReference>
<dbReference type="InterPro" id="IPR027640">
    <property type="entry name" value="Kinesin-like_fam"/>
</dbReference>
<dbReference type="InterPro" id="IPR001752">
    <property type="entry name" value="Kinesin_motor_dom"/>
</dbReference>
<dbReference type="GO" id="GO:0005875">
    <property type="term" value="C:microtubule associated complex"/>
    <property type="evidence" value="ECO:0007669"/>
    <property type="project" value="TreeGrafter"/>
</dbReference>
<evidence type="ECO:0000313" key="11">
    <source>
        <dbReference type="Proteomes" id="UP000053573"/>
    </source>
</evidence>
<feature type="compositionally biased region" description="Pro residues" evidence="8">
    <location>
        <begin position="1"/>
        <end position="14"/>
    </location>
</feature>
<organism evidence="10 11">
    <name type="scientific">Blastomyces silverae</name>
    <dbReference type="NCBI Taxonomy" id="2060906"/>
    <lineage>
        <taxon>Eukaryota</taxon>
        <taxon>Fungi</taxon>
        <taxon>Dikarya</taxon>
        <taxon>Ascomycota</taxon>
        <taxon>Pezizomycotina</taxon>
        <taxon>Eurotiomycetes</taxon>
        <taxon>Eurotiomycetidae</taxon>
        <taxon>Onygenales</taxon>
        <taxon>Ajellomycetaceae</taxon>
        <taxon>Blastomyces</taxon>
    </lineage>
</organism>
<dbReference type="SUPFAM" id="SSF52540">
    <property type="entry name" value="P-loop containing nucleoside triphosphate hydrolases"/>
    <property type="match status" value="1"/>
</dbReference>
<dbReference type="Gene3D" id="1.20.5.340">
    <property type="match status" value="1"/>
</dbReference>
<evidence type="ECO:0000256" key="7">
    <source>
        <dbReference type="SAM" id="Coils"/>
    </source>
</evidence>
<feature type="binding site" evidence="6">
    <location>
        <begin position="137"/>
        <end position="144"/>
    </location>
    <ligand>
        <name>ATP</name>
        <dbReference type="ChEBI" id="CHEBI:30616"/>
    </ligand>
</feature>
<feature type="compositionally biased region" description="Basic and acidic residues" evidence="8">
    <location>
        <begin position="786"/>
        <end position="797"/>
    </location>
</feature>
<comment type="similarity">
    <text evidence="6">Belongs to the TRAFAC class myosin-kinesin ATPase superfamily. Kinesin family.</text>
</comment>
<feature type="compositionally biased region" description="Polar residues" evidence="8">
    <location>
        <begin position="1654"/>
        <end position="1664"/>
    </location>
</feature>
<accession>A0A0H1BJ11</accession>
<dbReference type="GO" id="GO:0003777">
    <property type="term" value="F:microtubule motor activity"/>
    <property type="evidence" value="ECO:0007669"/>
    <property type="project" value="InterPro"/>
</dbReference>
<dbReference type="SUPFAM" id="SSF57997">
    <property type="entry name" value="Tropomyosin"/>
    <property type="match status" value="1"/>
</dbReference>
<dbReference type="GO" id="GO:0008017">
    <property type="term" value="F:microtubule binding"/>
    <property type="evidence" value="ECO:0007669"/>
    <property type="project" value="InterPro"/>
</dbReference>
<evidence type="ECO:0000256" key="6">
    <source>
        <dbReference type="PROSITE-ProRule" id="PRU00283"/>
    </source>
</evidence>
<dbReference type="InterPro" id="IPR036961">
    <property type="entry name" value="Kinesin_motor_dom_sf"/>
</dbReference>
<feature type="compositionally biased region" description="Basic and acidic residues" evidence="8">
    <location>
        <begin position="720"/>
        <end position="730"/>
    </location>
</feature>
<dbReference type="GO" id="GO:0005524">
    <property type="term" value="F:ATP binding"/>
    <property type="evidence" value="ECO:0007669"/>
    <property type="project" value="UniProtKB-UniRule"/>
</dbReference>
<proteinExistence type="inferred from homology"/>
<feature type="compositionally biased region" description="Basic and acidic residues" evidence="8">
    <location>
        <begin position="1337"/>
        <end position="1349"/>
    </location>
</feature>
<comment type="caution">
    <text evidence="10">The sequence shown here is derived from an EMBL/GenBank/DDBJ whole genome shotgun (WGS) entry which is preliminary data.</text>
</comment>
<protein>
    <recommendedName>
        <fullName evidence="9">Kinesin motor domain-containing protein</fullName>
    </recommendedName>
</protein>
<keyword evidence="5 7" id="KW-0175">Coiled coil</keyword>
<feature type="coiled-coil region" evidence="7">
    <location>
        <begin position="639"/>
        <end position="701"/>
    </location>
</feature>
<evidence type="ECO:0000256" key="4">
    <source>
        <dbReference type="ARBA" id="ARBA00022840"/>
    </source>
</evidence>
<dbReference type="FunFam" id="3.40.850.10:FF:000125">
    <property type="entry name" value="Kinesin class 4 (Chromokinesin group)"/>
    <property type="match status" value="1"/>
</dbReference>
<feature type="coiled-coil region" evidence="7">
    <location>
        <begin position="1693"/>
        <end position="1779"/>
    </location>
</feature>
<dbReference type="InterPro" id="IPR019821">
    <property type="entry name" value="Kinesin_motor_CS"/>
</dbReference>
<evidence type="ECO:0000256" key="3">
    <source>
        <dbReference type="ARBA" id="ARBA00022741"/>
    </source>
</evidence>
<feature type="compositionally biased region" description="Basic and acidic residues" evidence="8">
    <location>
        <begin position="942"/>
        <end position="961"/>
    </location>
</feature>
<evidence type="ECO:0000256" key="5">
    <source>
        <dbReference type="ARBA" id="ARBA00023054"/>
    </source>
</evidence>
<keyword evidence="2" id="KW-0963">Cytoplasm</keyword>
<feature type="region of interest" description="Disordered" evidence="8">
    <location>
        <begin position="912"/>
        <end position="961"/>
    </location>
</feature>
<feature type="compositionally biased region" description="Polar residues" evidence="8">
    <location>
        <begin position="1617"/>
        <end position="1629"/>
    </location>
</feature>
<dbReference type="GO" id="GO:0007052">
    <property type="term" value="P:mitotic spindle organization"/>
    <property type="evidence" value="ECO:0007669"/>
    <property type="project" value="TreeGrafter"/>
</dbReference>
<feature type="compositionally biased region" description="Low complexity" evidence="8">
    <location>
        <begin position="917"/>
        <end position="941"/>
    </location>
</feature>
<feature type="coiled-coil region" evidence="7">
    <location>
        <begin position="986"/>
        <end position="1013"/>
    </location>
</feature>
<dbReference type="EMBL" id="LDEV01001775">
    <property type="protein sequence ID" value="KLJ11027.1"/>
    <property type="molecule type" value="Genomic_DNA"/>
</dbReference>
<dbReference type="PANTHER" id="PTHR47969">
    <property type="entry name" value="CHROMOSOME-ASSOCIATED KINESIN KIF4A-RELATED"/>
    <property type="match status" value="1"/>
</dbReference>
<dbReference type="PRINTS" id="PR00380">
    <property type="entry name" value="KINESINHEAVY"/>
</dbReference>
<gene>
    <name evidence="10" type="ORF">EMPG_13685</name>
</gene>
<sequence length="1785" mass="198876">MANSPPASPIPTGQPRPMSAMIRPPRSNSRMSMSSKQGGSRASDEDTKTAVKVAVRVRPPLRPTDPGFELIPQRFQRSTVHVTSPTSVAVDASQGRKLFVFDRVFAETVDQEGIWEYLQDSVNSFVQGYNVSILAYGQSGAGKSYTMGTSGPAEQSDQKAMGIIPRAAQLLFENLTGATHNRTGSTGLRTPTRYSVNSSLPNLGRGLEKSWQMKATYVEIYNEQLRDLLLPENIPFGERGSVTIREDTKGRILLTGLHQVNINSFEDLIGALNFGSSIRQTDATAINAKSSRSHAVFSLNLVQRKDQTSNLSTREKRLSMPVEALSGADMSITVDSKLHFVDLAGSERLKNTGASGERAKEGISINAGLASLGKVISQLSSRHAGAHVSYRDSKLTRLLQDSLGGNAITYMIACVTPAEFHLSETLNTVQYAQRARAIQSKPRIQQVTDESDKQAVIDRLKAEVAFLRQQINNSEGGDRRSNVPQERAERQNEREIELQNHLLDVQESYTALSQRHAKLISELTKATDFSGDTDDLQNLLGDSAMERLKRSHSFAESVEQVVLEYEKTIQSLESSLSNTRSSLSNTESSLLEKETKCAYIETVNAQLQARVQKMMDREANTEHYLHELESKLDGHTTGEEKNAAIIAELRKEIARARENEASCEDYISTLEERLAEADQDMELMQREMDRLEHVIDRQRSLGKLDTLLYELDHIQQNGAKSDDDKGDIHNPAHSHTAPVASREPPKPRKRGLSQSLDVLMEAVETAIPESDDDLGETPPEASSAPSEREEVEARADDNSGLEALQKASGEKNDNNLTADYDYPPQSPAQSRFVAEKLEDVTQELFELRIQHEGTTNEYDLLHAKYEEALRTLAELQDAVDEARHPPNAVAASTPMTSSRPVSFLEDSRVQELRVGGQPSSSRLLSSELSLAEQSSISQEPSESGRKGNSDLPDAFEKDEPIGSDVENMHKLLQEHQYGMSLVTQKYAQLQSEHEETLNLVEDLKHELQRTKSSSPTSPSPKAQVIRRMTSQNMTTVDRAHRSLASLRNIAVEEFEDRPDTMQNFEVSLNTAMHELHSRMERIQALEAENKNVKKEMETKATIISGLTRERSSLSASSPMDISMVSQMRDQILQHENQIKEMQEAHDISEKELTAEVQSLNELLEAQRALVVEKDEKATAQDQKIVQLEEANSELEVKHQGAVESLQSSENKLQATLAELQAALAERAEWQSRHRAAAESLQSSEQQLQTTMVELEAALANIDALRSERNEVEGASVEEMAVAAKSLENARAKHQELVDSLKHNIEEQKGTISTYLSAISGLESSLEAAKEQISQQENDSRSSNEELESYRARATALEQEIESHKSAVEAQKAELVSLQESHKQELEELEVKVKDAAVAQYESQMAEESARTEQAVNALRAEISASKNELTKLLSGVTAALNTPVTANSLQEQIEDILSQKQQFADKYSALFDTNEELVKELDVKNSSHAKLERQFTDLTEKSSRHEAKMTELAHLVASHEDALKEKEDLIKKKDAIINEITVEKQKSVRLVEELEEQITNTFDQHHNRLSVIQQERHQALDEAHLKIGNLEKEIESYRARIEQLEGQMRNGDVPTSIDRSSSMTSNLRKSASAASLPSPPPAIPLPPLPNIAAQTGSISPPSSRHTSKELVNAQLVEDQEARIRTIEKHLHAEKQLTATLEEALGDLEAQSNKVKTEMEAWKKKAWQYEDELTQLRSERNSTRLSIQAVEEERNARREAEAARAHLEEKMNAISKKKKKSTLNCF</sequence>
<dbReference type="Gene3D" id="1.10.287.1490">
    <property type="match status" value="1"/>
</dbReference>